<organism evidence="3 4">
    <name type="scientific">Isoptericola halotolerans</name>
    <dbReference type="NCBI Taxonomy" id="300560"/>
    <lineage>
        <taxon>Bacteria</taxon>
        <taxon>Bacillati</taxon>
        <taxon>Actinomycetota</taxon>
        <taxon>Actinomycetes</taxon>
        <taxon>Micrococcales</taxon>
        <taxon>Promicromonosporaceae</taxon>
        <taxon>Isoptericola</taxon>
    </lineage>
</organism>
<sequence length="208" mass="20978">MFDRRRWTMTTAGCAVLLLAGCAGADSPGTDAAASPSASAETAPAVESSCGDGVSVEWQGSPGSQDLYTAVKVVKVAADGATTVRSEWVRGESAGATATSGATENQQAMVRDAVAGGLVDVAEVPDVVESDGLLADVGKGTHVLYAYAERTTGDVTITCGDGSDAVDAAVISFEELEVDVADCASSPDPVTQYVAADAISDYCERGKG</sequence>
<evidence type="ECO:0000256" key="2">
    <source>
        <dbReference type="SAM" id="SignalP"/>
    </source>
</evidence>
<accession>A0ABX2A711</accession>
<dbReference type="Proteomes" id="UP000757540">
    <property type="component" value="Unassembled WGS sequence"/>
</dbReference>
<feature type="region of interest" description="Disordered" evidence="1">
    <location>
        <begin position="28"/>
        <end position="53"/>
    </location>
</feature>
<protein>
    <submittedName>
        <fullName evidence="3">Glucose/arabinose dehydrogenase</fullName>
    </submittedName>
</protein>
<name>A0ABX2A711_9MICO</name>
<dbReference type="RefSeq" id="WP_171784851.1">
    <property type="nucleotide sequence ID" value="NZ_BAAAML010000003.1"/>
</dbReference>
<feature type="signal peptide" evidence="2">
    <location>
        <begin position="1"/>
        <end position="25"/>
    </location>
</feature>
<evidence type="ECO:0000313" key="3">
    <source>
        <dbReference type="EMBL" id="NOV98647.1"/>
    </source>
</evidence>
<feature type="chain" id="PRO_5047229862" evidence="2">
    <location>
        <begin position="26"/>
        <end position="208"/>
    </location>
</feature>
<keyword evidence="4" id="KW-1185">Reference proteome</keyword>
<reference evidence="3 4" key="1">
    <citation type="submission" date="2020-05" db="EMBL/GenBank/DDBJ databases">
        <title>Genomic Encyclopedia of Type Strains, Phase III (KMG-III): the genomes of soil and plant-associated and newly described type strains.</title>
        <authorList>
            <person name="Whitman W."/>
        </authorList>
    </citation>
    <scope>NUCLEOTIDE SEQUENCE [LARGE SCALE GENOMIC DNA]</scope>
    <source>
        <strain evidence="3 4">KCTC 19046</strain>
    </source>
</reference>
<comment type="caution">
    <text evidence="3">The sequence shown here is derived from an EMBL/GenBank/DDBJ whole genome shotgun (WGS) entry which is preliminary data.</text>
</comment>
<dbReference type="EMBL" id="JABEZU010000004">
    <property type="protein sequence ID" value="NOV98647.1"/>
    <property type="molecule type" value="Genomic_DNA"/>
</dbReference>
<feature type="compositionally biased region" description="Low complexity" evidence="1">
    <location>
        <begin position="28"/>
        <end position="49"/>
    </location>
</feature>
<proteinExistence type="predicted"/>
<gene>
    <name evidence="3" type="ORF">HDG69_003242</name>
</gene>
<dbReference type="PROSITE" id="PS51257">
    <property type="entry name" value="PROKAR_LIPOPROTEIN"/>
    <property type="match status" value="1"/>
</dbReference>
<keyword evidence="2" id="KW-0732">Signal</keyword>
<evidence type="ECO:0000313" key="4">
    <source>
        <dbReference type="Proteomes" id="UP000757540"/>
    </source>
</evidence>
<evidence type="ECO:0000256" key="1">
    <source>
        <dbReference type="SAM" id="MobiDB-lite"/>
    </source>
</evidence>